<sequence>MSTMLISQFAEHTGVPATTLRFYESAGLVPAGRTDSGYRVYGDRDVDRVAFIQAAKHVGLPLGEIRELLAVWEHDPCAEVRAQLRPKMAARLDEAATRTAELAAFTDTLRHALAQLDDLPDRAEPCDAGCGFLAPQPRTQVVDPPFAAPGAAITVPADPPIACSLDAADHGERVHRWQQVLVDVVREPGPADVRLRLPIDRVGALAELAAAEQHCCPFYEFDLHLRGTEVILDVGAPAAAAEMVRALFGDGTSAPPAR</sequence>
<evidence type="ECO:0000256" key="2">
    <source>
        <dbReference type="ARBA" id="ARBA00023015"/>
    </source>
</evidence>
<dbReference type="InterPro" id="IPR047057">
    <property type="entry name" value="MerR_fam"/>
</dbReference>
<feature type="domain" description="HTH merR-type" evidence="5">
    <location>
        <begin position="3"/>
        <end position="71"/>
    </location>
</feature>
<dbReference type="SMART" id="SM00422">
    <property type="entry name" value="HTH_MERR"/>
    <property type="match status" value="1"/>
</dbReference>
<gene>
    <name evidence="6" type="ORF">AK37_21506</name>
</gene>
<dbReference type="SUPFAM" id="SSF46955">
    <property type="entry name" value="Putative DNA-binding domain"/>
    <property type="match status" value="1"/>
</dbReference>
<dbReference type="InterPro" id="IPR009061">
    <property type="entry name" value="DNA-bd_dom_put_sf"/>
</dbReference>
<reference evidence="6 7" key="1">
    <citation type="submission" date="2011-12" db="EMBL/GenBank/DDBJ databases">
        <authorList>
            <person name="Kriszt B."/>
            <person name="Tancsics A."/>
            <person name="Cserhati M."/>
            <person name="Toth A."/>
            <person name="Nagy I."/>
            <person name="Horvath B."/>
            <person name="Tamura T."/>
            <person name="Kukolya J."/>
            <person name="Szoboszlay S."/>
        </authorList>
    </citation>
    <scope>NUCLEOTIDE SEQUENCE [LARGE SCALE GENOMIC DNA]</scope>
    <source>
        <strain evidence="6 7">AK37</strain>
    </source>
</reference>
<dbReference type="GO" id="GO:0003677">
    <property type="term" value="F:DNA binding"/>
    <property type="evidence" value="ECO:0007669"/>
    <property type="project" value="UniProtKB-KW"/>
</dbReference>
<accession>H0JX26</accession>
<keyword evidence="4" id="KW-0804">Transcription</keyword>
<dbReference type="PANTHER" id="PTHR30204:SF69">
    <property type="entry name" value="MERR-FAMILY TRANSCRIPTIONAL REGULATOR"/>
    <property type="match status" value="1"/>
</dbReference>
<dbReference type="Proteomes" id="UP000005064">
    <property type="component" value="Unassembled WGS sequence"/>
</dbReference>
<evidence type="ECO:0000259" key="5">
    <source>
        <dbReference type="PROSITE" id="PS50937"/>
    </source>
</evidence>
<name>H0JX26_9NOCA</name>
<keyword evidence="1" id="KW-0678">Repressor</keyword>
<dbReference type="GO" id="GO:0003700">
    <property type="term" value="F:DNA-binding transcription factor activity"/>
    <property type="evidence" value="ECO:0007669"/>
    <property type="project" value="InterPro"/>
</dbReference>
<evidence type="ECO:0000256" key="4">
    <source>
        <dbReference type="ARBA" id="ARBA00023163"/>
    </source>
</evidence>
<organism evidence="6 7">
    <name type="scientific">Rhodococcus pyridinivorans AK37</name>
    <dbReference type="NCBI Taxonomy" id="1114960"/>
    <lineage>
        <taxon>Bacteria</taxon>
        <taxon>Bacillati</taxon>
        <taxon>Actinomycetota</taxon>
        <taxon>Actinomycetes</taxon>
        <taxon>Mycobacteriales</taxon>
        <taxon>Nocardiaceae</taxon>
        <taxon>Rhodococcus</taxon>
    </lineage>
</organism>
<dbReference type="Gene3D" id="1.10.1660.10">
    <property type="match status" value="1"/>
</dbReference>
<protein>
    <submittedName>
        <fullName evidence="6">MerR family transcriptional regulator</fullName>
    </submittedName>
</protein>
<evidence type="ECO:0000313" key="6">
    <source>
        <dbReference type="EMBL" id="EHK81083.1"/>
    </source>
</evidence>
<keyword evidence="2" id="KW-0805">Transcription regulation</keyword>
<dbReference type="EMBL" id="AHBW01000057">
    <property type="protein sequence ID" value="EHK81083.1"/>
    <property type="molecule type" value="Genomic_DNA"/>
</dbReference>
<dbReference type="PROSITE" id="PS50937">
    <property type="entry name" value="HTH_MERR_2"/>
    <property type="match status" value="1"/>
</dbReference>
<proteinExistence type="predicted"/>
<dbReference type="Pfam" id="PF13411">
    <property type="entry name" value="MerR_1"/>
    <property type="match status" value="1"/>
</dbReference>
<evidence type="ECO:0000313" key="7">
    <source>
        <dbReference type="Proteomes" id="UP000005064"/>
    </source>
</evidence>
<evidence type="ECO:0000256" key="1">
    <source>
        <dbReference type="ARBA" id="ARBA00022491"/>
    </source>
</evidence>
<comment type="caution">
    <text evidence="6">The sequence shown here is derived from an EMBL/GenBank/DDBJ whole genome shotgun (WGS) entry which is preliminary data.</text>
</comment>
<dbReference type="PANTHER" id="PTHR30204">
    <property type="entry name" value="REDOX-CYCLING DRUG-SENSING TRANSCRIPTIONAL ACTIVATOR SOXR"/>
    <property type="match status" value="1"/>
</dbReference>
<dbReference type="AlphaFoldDB" id="H0JX26"/>
<evidence type="ECO:0000256" key="3">
    <source>
        <dbReference type="ARBA" id="ARBA00023125"/>
    </source>
</evidence>
<dbReference type="PRINTS" id="PR00040">
    <property type="entry name" value="HTHMERR"/>
</dbReference>
<keyword evidence="3" id="KW-0238">DNA-binding</keyword>
<dbReference type="InterPro" id="IPR000551">
    <property type="entry name" value="MerR-type_HTH_dom"/>
</dbReference>
<dbReference type="PATRIC" id="fig|1114960.4.peg.4388"/>